<evidence type="ECO:0000313" key="2">
    <source>
        <dbReference type="EMBL" id="MBB3019377.1"/>
    </source>
</evidence>
<dbReference type="EMBL" id="JACHWB010000003">
    <property type="protein sequence ID" value="MBB3019377.1"/>
    <property type="molecule type" value="Genomic_DNA"/>
</dbReference>
<dbReference type="SUPFAM" id="SSF57938">
    <property type="entry name" value="DnaJ/Hsp40 cysteine-rich domain"/>
    <property type="match status" value="1"/>
</dbReference>
<feature type="region of interest" description="Disordered" evidence="1">
    <location>
        <begin position="1"/>
        <end position="35"/>
    </location>
</feature>
<evidence type="ECO:0000256" key="1">
    <source>
        <dbReference type="SAM" id="MobiDB-lite"/>
    </source>
</evidence>
<keyword evidence="3" id="KW-1185">Reference proteome</keyword>
<comment type="caution">
    <text evidence="2">The sequence shown here is derived from an EMBL/GenBank/DDBJ whole genome shotgun (WGS) entry which is preliminary data.</text>
</comment>
<sequence>MTSTPKDQAGSDHTKLNPGDQAEPGTPGAGENVCPECKGSGRIGAAACQTCGGTGTIIEGIGGA</sequence>
<dbReference type="Gene3D" id="6.20.20.10">
    <property type="match status" value="1"/>
</dbReference>
<keyword evidence="2" id="KW-0269">Exonuclease</keyword>
<reference evidence="2 3" key="1">
    <citation type="submission" date="2020-08" db="EMBL/GenBank/DDBJ databases">
        <title>The Agave Microbiome: Exploring the role of microbial communities in plant adaptations to desert environments.</title>
        <authorList>
            <person name="Partida-Martinez L.P."/>
        </authorList>
    </citation>
    <scope>NUCLEOTIDE SEQUENCE [LARGE SCALE GENOMIC DNA]</scope>
    <source>
        <strain evidence="2 3">AT3.9</strain>
    </source>
</reference>
<dbReference type="RefSeq" id="WP_183450476.1">
    <property type="nucleotide sequence ID" value="NZ_JACHWB010000003.1"/>
</dbReference>
<protein>
    <submittedName>
        <fullName evidence="2">RecJ-like exonuclease</fullName>
    </submittedName>
</protein>
<dbReference type="InterPro" id="IPR036410">
    <property type="entry name" value="HSP_DnaJ_Cys-rich_dom_sf"/>
</dbReference>
<dbReference type="GO" id="GO:0004527">
    <property type="term" value="F:exonuclease activity"/>
    <property type="evidence" value="ECO:0007669"/>
    <property type="project" value="UniProtKB-KW"/>
</dbReference>
<dbReference type="Proteomes" id="UP000532010">
    <property type="component" value="Unassembled WGS sequence"/>
</dbReference>
<proteinExistence type="predicted"/>
<accession>A0A7W4VLH5</accession>
<name>A0A7W4VLH5_9HYPH</name>
<keyword evidence="2" id="KW-0540">Nuclease</keyword>
<gene>
    <name evidence="2" type="ORF">FHR70_002442</name>
</gene>
<evidence type="ECO:0000313" key="3">
    <source>
        <dbReference type="Proteomes" id="UP000532010"/>
    </source>
</evidence>
<dbReference type="AlphaFoldDB" id="A0A7W4VLH5"/>
<keyword evidence="2" id="KW-0378">Hydrolase</keyword>
<organism evidence="2 3">
    <name type="scientific">Microvirga lupini</name>
    <dbReference type="NCBI Taxonomy" id="420324"/>
    <lineage>
        <taxon>Bacteria</taxon>
        <taxon>Pseudomonadati</taxon>
        <taxon>Pseudomonadota</taxon>
        <taxon>Alphaproteobacteria</taxon>
        <taxon>Hyphomicrobiales</taxon>
        <taxon>Methylobacteriaceae</taxon>
        <taxon>Microvirga</taxon>
    </lineage>
</organism>